<reference evidence="1" key="2">
    <citation type="journal article" date="2024" name="Antonie Van Leeuwenhoek">
        <title>Roseihalotalea indica gen. nov., sp. nov., a halophilic Bacteroidetes from mesopelagic Southwest Indian Ocean with higher carbohydrate metabolic potential.</title>
        <authorList>
            <person name="Chen B."/>
            <person name="Zhang M."/>
            <person name="Lin D."/>
            <person name="Ye J."/>
            <person name="Tang K."/>
        </authorList>
    </citation>
    <scope>NUCLEOTIDE SEQUENCE</scope>
    <source>
        <strain evidence="1">TK19036</strain>
    </source>
</reference>
<dbReference type="Gene3D" id="3.40.50.300">
    <property type="entry name" value="P-loop containing nucleotide triphosphate hydrolases"/>
    <property type="match status" value="1"/>
</dbReference>
<organism evidence="1">
    <name type="scientific">Roseihalotalea indica</name>
    <dbReference type="NCBI Taxonomy" id="2867963"/>
    <lineage>
        <taxon>Bacteria</taxon>
        <taxon>Pseudomonadati</taxon>
        <taxon>Bacteroidota</taxon>
        <taxon>Cytophagia</taxon>
        <taxon>Cytophagales</taxon>
        <taxon>Catalimonadaceae</taxon>
        <taxon>Roseihalotalea</taxon>
    </lineage>
</organism>
<dbReference type="EMBL" id="CP120682">
    <property type="protein sequence ID" value="WKN36010.1"/>
    <property type="molecule type" value="Genomic_DNA"/>
</dbReference>
<accession>A0AA49JG78</accession>
<sequence>MISVSNYSEKIREVNLQALPKVLLEGHEFFLEANAWYKQDQTVTESIDLYIKKLNDHLQQGNDAAAEFVEKFIRMHNQVKTKHQLGLYIKSLQKAILEKRIRKSSLLARHITKIQETLIRQYNQLPDHGKVKITINDSWRNELESGSNTKALNGLDVPASQVTAKSKRKKNLFDSMNEIDERPSENSFRLAGDLGILLGALERFELAITLEGDQGGGKTRFSYQLANAFADLDMKVAIFSLEIGRKSDLVRRMREEYLEAENRSNIFITDQLPDGFDTIRKAAKDFDVIVIDSWNKLHVKSSEFDRLRKEFPNTIFIIIFQRTTQGTIRGGTAPLFDAGINLEVVKVDDTFINNYAVATKNRYGATGIQYHITEQKIINNFKEEANGEGA</sequence>
<reference evidence="1" key="1">
    <citation type="journal article" date="2023" name="Comput. Struct. Biotechnol. J.">
        <title>Discovery of a novel marine Bacteroidetes with a rich repertoire of carbohydrate-active enzymes.</title>
        <authorList>
            <person name="Chen B."/>
            <person name="Liu G."/>
            <person name="Chen Q."/>
            <person name="Wang H."/>
            <person name="Liu L."/>
            <person name="Tang K."/>
        </authorList>
    </citation>
    <scope>NUCLEOTIDE SEQUENCE</scope>
    <source>
        <strain evidence="1">TK19036</strain>
    </source>
</reference>
<name>A0AA49JG78_9BACT</name>
<proteinExistence type="predicted"/>
<gene>
    <name evidence="1" type="ORF">K4G66_26955</name>
</gene>
<dbReference type="SUPFAM" id="SSF52540">
    <property type="entry name" value="P-loop containing nucleoside triphosphate hydrolases"/>
    <property type="match status" value="1"/>
</dbReference>
<dbReference type="InterPro" id="IPR027417">
    <property type="entry name" value="P-loop_NTPase"/>
</dbReference>
<evidence type="ECO:0008006" key="2">
    <source>
        <dbReference type="Google" id="ProtNLM"/>
    </source>
</evidence>
<evidence type="ECO:0000313" key="1">
    <source>
        <dbReference type="EMBL" id="WKN36010.1"/>
    </source>
</evidence>
<protein>
    <recommendedName>
        <fullName evidence="2">Antirestriction protein</fullName>
    </recommendedName>
</protein>
<dbReference type="AlphaFoldDB" id="A0AA49JG78"/>